<accession>A0A0G4EW68</accession>
<feature type="region of interest" description="Disordered" evidence="1">
    <location>
        <begin position="74"/>
        <end position="345"/>
    </location>
</feature>
<feature type="compositionally biased region" description="Basic and acidic residues" evidence="1">
    <location>
        <begin position="305"/>
        <end position="323"/>
    </location>
</feature>
<name>A0A0G4EW68_VITBC</name>
<protein>
    <submittedName>
        <fullName evidence="2">Uncharacterized protein</fullName>
    </submittedName>
</protein>
<dbReference type="AlphaFoldDB" id="A0A0G4EW68"/>
<feature type="compositionally biased region" description="Low complexity" evidence="1">
    <location>
        <begin position="138"/>
        <end position="160"/>
    </location>
</feature>
<feature type="compositionally biased region" description="Basic residues" evidence="1">
    <location>
        <begin position="262"/>
        <end position="273"/>
    </location>
</feature>
<reference evidence="2 3" key="1">
    <citation type="submission" date="2014-11" db="EMBL/GenBank/DDBJ databases">
        <authorList>
            <person name="Zhu J."/>
            <person name="Qi W."/>
            <person name="Song R."/>
        </authorList>
    </citation>
    <scope>NUCLEOTIDE SEQUENCE [LARGE SCALE GENOMIC DNA]</scope>
</reference>
<dbReference type="Proteomes" id="UP000041254">
    <property type="component" value="Unassembled WGS sequence"/>
</dbReference>
<dbReference type="InterPro" id="IPR035441">
    <property type="entry name" value="TFIIS/LEDGF_dom_sf"/>
</dbReference>
<feature type="compositionally biased region" description="Acidic residues" evidence="1">
    <location>
        <begin position="283"/>
        <end position="292"/>
    </location>
</feature>
<keyword evidence="3" id="KW-1185">Reference proteome</keyword>
<sequence length="491" mass="51221">MPPSDCAVVPKEAFNKCNALITEAMQCSGKLLDVIGQVSREFTPLLGHFTDITNEYAAQQAKLRQIQGVFMDDCRSPRVGDKRRRVTGPDRDDHTSRDGADKTQGTGHSSVFGPSVATAPSVTAPAIHPAPMAMDTQPGGPTPATTSTSSSTSSAPPRSAGKVKSEDKSPQSASSGQPIKQDDPQPPSSPHAPRQAKAKADHTAGVKKEDAKKKKKRVKGDKDKDRAAAGGTRTSSGNGNGGTAKPGTQQQQDSDDDVLPRSTKRGGSGRRGARAASKRDKDVTDEEGEGDDTCVKGENGADASCVKRDKAEGGEAPAVKEEPTAADIGNEGKGSPSVAVTVTPPPAPWSEAAVLEQMGTYRERLTQLHGAESYNECLSVLGEVESLCGRTDTNLLISPLQTSNLGPTLGKHLKKSPNPQVASRAASIVKALKERITAIQTIQTAPAPPAPSKPPPTPSTPAMSTPSTHAFTPSPPYPLPPPTPMQTRGNA</sequence>
<feature type="compositionally biased region" description="Pro residues" evidence="1">
    <location>
        <begin position="446"/>
        <end position="459"/>
    </location>
</feature>
<dbReference type="EMBL" id="CDMY01000330">
    <property type="protein sequence ID" value="CEM02595.1"/>
    <property type="molecule type" value="Genomic_DNA"/>
</dbReference>
<feature type="compositionally biased region" description="Basic and acidic residues" evidence="1">
    <location>
        <begin position="87"/>
        <end position="101"/>
    </location>
</feature>
<proteinExistence type="predicted"/>
<feature type="compositionally biased region" description="Low complexity" evidence="1">
    <location>
        <begin position="228"/>
        <end position="237"/>
    </location>
</feature>
<organism evidence="2 3">
    <name type="scientific">Vitrella brassicaformis (strain CCMP3155)</name>
    <dbReference type="NCBI Taxonomy" id="1169540"/>
    <lineage>
        <taxon>Eukaryota</taxon>
        <taxon>Sar</taxon>
        <taxon>Alveolata</taxon>
        <taxon>Colpodellida</taxon>
        <taxon>Vitrellaceae</taxon>
        <taxon>Vitrella</taxon>
    </lineage>
</organism>
<dbReference type="InParanoid" id="A0A0G4EW68"/>
<evidence type="ECO:0000313" key="2">
    <source>
        <dbReference type="EMBL" id="CEM02595.1"/>
    </source>
</evidence>
<evidence type="ECO:0000313" key="3">
    <source>
        <dbReference type="Proteomes" id="UP000041254"/>
    </source>
</evidence>
<feature type="compositionally biased region" description="Basic and acidic residues" evidence="1">
    <location>
        <begin position="198"/>
        <end position="212"/>
    </location>
</feature>
<dbReference type="VEuPathDB" id="CryptoDB:Vbra_13712"/>
<evidence type="ECO:0000256" key="1">
    <source>
        <dbReference type="SAM" id="MobiDB-lite"/>
    </source>
</evidence>
<gene>
    <name evidence="2" type="ORF">Vbra_13712</name>
</gene>
<feature type="region of interest" description="Disordered" evidence="1">
    <location>
        <begin position="440"/>
        <end position="491"/>
    </location>
</feature>
<dbReference type="SUPFAM" id="SSF47676">
    <property type="entry name" value="Conserved domain common to transcription factors TFIIS, elongin A, CRSP70"/>
    <property type="match status" value="1"/>
</dbReference>
<feature type="compositionally biased region" description="Pro residues" evidence="1">
    <location>
        <begin position="473"/>
        <end position="484"/>
    </location>
</feature>